<dbReference type="PANTHER" id="PTHR47354">
    <property type="entry name" value="NADH OXIDOREDUCTASE HCR"/>
    <property type="match status" value="1"/>
</dbReference>
<dbReference type="CDD" id="cd06216">
    <property type="entry name" value="FNR_iron_sulfur_binding_2"/>
    <property type="match status" value="1"/>
</dbReference>
<keyword evidence="2" id="KW-0479">Metal-binding</keyword>
<keyword evidence="3" id="KW-0411">Iron-sulfur</keyword>
<evidence type="ECO:0000256" key="3">
    <source>
        <dbReference type="ARBA" id="ARBA00023014"/>
    </source>
</evidence>
<dbReference type="Gene3D" id="2.40.30.10">
    <property type="entry name" value="Translation factors"/>
    <property type="match status" value="1"/>
</dbReference>
<dbReference type="EMBL" id="QZFU01000015">
    <property type="protein sequence ID" value="RJO77587.1"/>
    <property type="molecule type" value="Genomic_DNA"/>
</dbReference>
<evidence type="ECO:0000256" key="2">
    <source>
        <dbReference type="ARBA" id="ARBA00022714"/>
    </source>
</evidence>
<comment type="cofactor">
    <cofactor evidence="1">
        <name>FAD</name>
        <dbReference type="ChEBI" id="CHEBI:57692"/>
    </cofactor>
</comment>
<dbReference type="OrthoDB" id="9796486at2"/>
<dbReference type="InterPro" id="IPR012675">
    <property type="entry name" value="Beta-grasp_dom_sf"/>
</dbReference>
<protein>
    <submittedName>
        <fullName evidence="5">Ferredoxin reductase</fullName>
    </submittedName>
</protein>
<dbReference type="PROSITE" id="PS51384">
    <property type="entry name" value="FAD_FR"/>
    <property type="match status" value="1"/>
</dbReference>
<dbReference type="GO" id="GO:0016491">
    <property type="term" value="F:oxidoreductase activity"/>
    <property type="evidence" value="ECO:0007669"/>
    <property type="project" value="InterPro"/>
</dbReference>
<feature type="domain" description="FAD-binding FR-type" evidence="4">
    <location>
        <begin position="30"/>
        <end position="132"/>
    </location>
</feature>
<dbReference type="PANTHER" id="PTHR47354:SF3">
    <property type="entry name" value="OXIDOREDUCTASE-RELATED"/>
    <property type="match status" value="1"/>
</dbReference>
<dbReference type="InterPro" id="IPR017927">
    <property type="entry name" value="FAD-bd_FR_type"/>
</dbReference>
<keyword evidence="6" id="KW-1185">Reference proteome</keyword>
<dbReference type="RefSeq" id="WP_120039111.1">
    <property type="nucleotide sequence ID" value="NZ_QZFU01000015.1"/>
</dbReference>
<dbReference type="Pfam" id="PF00175">
    <property type="entry name" value="NAD_binding_1"/>
    <property type="match status" value="1"/>
</dbReference>
<dbReference type="InterPro" id="IPR036010">
    <property type="entry name" value="2Fe-2S_ferredoxin-like_sf"/>
</dbReference>
<dbReference type="Gene3D" id="3.40.50.80">
    <property type="entry name" value="Nucleotide-binding domain of ferredoxin-NADP reductase (FNR) module"/>
    <property type="match status" value="1"/>
</dbReference>
<dbReference type="InterPro" id="IPR050415">
    <property type="entry name" value="MRET"/>
</dbReference>
<evidence type="ECO:0000313" key="6">
    <source>
        <dbReference type="Proteomes" id="UP000266677"/>
    </source>
</evidence>
<organism evidence="5 6">
    <name type="scientific">Nocardia panacis</name>
    <dbReference type="NCBI Taxonomy" id="2340916"/>
    <lineage>
        <taxon>Bacteria</taxon>
        <taxon>Bacillati</taxon>
        <taxon>Actinomycetota</taxon>
        <taxon>Actinomycetes</taxon>
        <taxon>Mycobacteriales</taxon>
        <taxon>Nocardiaceae</taxon>
        <taxon>Nocardia</taxon>
    </lineage>
</organism>
<evidence type="ECO:0000259" key="4">
    <source>
        <dbReference type="PROSITE" id="PS51384"/>
    </source>
</evidence>
<accession>A0A3A4K8D0</accession>
<sequence length="351" mass="38218">MVDLVGLLQTLTTPHPLDRYLELIRPTLTARDLRAEIVEVRRAAADSVTITLRPTRQWRGHAAGQFVRIGVVIDGVRHTRCYSPVDPEGGERRLRLTVKAHPGGLVSRYLHDHAAPGMVVDLAPAAGVFRLADPRPDRVLLISGGSGITPVLSILKTLAAEDYRGEVTFLHYAKSPESVPHRDEIEAIAKAHTNIRIEFRYTAKGTKHFDYDELERVAPWFADGHAFVCGPPALMAAVRQVYEAEQLAHRLHTEEFTVSAAPAADVEVTGTVHFSASGINAPNSGASLLEQAESSGLTPEFGCRMGICFSCTAIRRTGCTRDVRTGIRDADPDQPIQLCVSAPVGDVTIEI</sequence>
<dbReference type="InterPro" id="IPR017938">
    <property type="entry name" value="Riboflavin_synthase-like_b-brl"/>
</dbReference>
<comment type="caution">
    <text evidence="5">The sequence shown here is derived from an EMBL/GenBank/DDBJ whole genome shotgun (WGS) entry which is preliminary data.</text>
</comment>
<dbReference type="InterPro" id="IPR039261">
    <property type="entry name" value="FNR_nucleotide-bd"/>
</dbReference>
<keyword evidence="2" id="KW-0001">2Fe-2S</keyword>
<dbReference type="AlphaFoldDB" id="A0A3A4K8D0"/>
<dbReference type="InterPro" id="IPR001433">
    <property type="entry name" value="OxRdtase_FAD/NAD-bd"/>
</dbReference>
<dbReference type="InterPro" id="IPR008333">
    <property type="entry name" value="Cbr1-like_FAD-bd_dom"/>
</dbReference>
<dbReference type="SUPFAM" id="SSF54292">
    <property type="entry name" value="2Fe-2S ferredoxin-like"/>
    <property type="match status" value="1"/>
</dbReference>
<dbReference type="CDD" id="cd00207">
    <property type="entry name" value="fer2"/>
    <property type="match status" value="1"/>
</dbReference>
<proteinExistence type="predicted"/>
<dbReference type="PRINTS" id="PR00406">
    <property type="entry name" value="CYTB5RDTASE"/>
</dbReference>
<dbReference type="Proteomes" id="UP000266677">
    <property type="component" value="Unassembled WGS sequence"/>
</dbReference>
<dbReference type="Pfam" id="PF00970">
    <property type="entry name" value="FAD_binding_6"/>
    <property type="match status" value="1"/>
</dbReference>
<reference evidence="5 6" key="1">
    <citation type="submission" date="2018-09" db="EMBL/GenBank/DDBJ databases">
        <title>YIM PH21274 draft genome.</title>
        <authorList>
            <person name="Miao C."/>
        </authorList>
    </citation>
    <scope>NUCLEOTIDE SEQUENCE [LARGE SCALE GENOMIC DNA]</scope>
    <source>
        <strain evidence="5 6">YIM PH 21724</strain>
    </source>
</reference>
<evidence type="ECO:0000256" key="1">
    <source>
        <dbReference type="ARBA" id="ARBA00001974"/>
    </source>
</evidence>
<dbReference type="GO" id="GO:0051537">
    <property type="term" value="F:2 iron, 2 sulfur cluster binding"/>
    <property type="evidence" value="ECO:0007669"/>
    <property type="project" value="UniProtKB-KW"/>
</dbReference>
<dbReference type="SUPFAM" id="SSF63380">
    <property type="entry name" value="Riboflavin synthase domain-like"/>
    <property type="match status" value="1"/>
</dbReference>
<keyword evidence="2" id="KW-0408">Iron</keyword>
<dbReference type="Gene3D" id="3.10.20.30">
    <property type="match status" value="1"/>
</dbReference>
<name>A0A3A4K8D0_9NOCA</name>
<dbReference type="InterPro" id="IPR001041">
    <property type="entry name" value="2Fe-2S_ferredoxin-type"/>
</dbReference>
<gene>
    <name evidence="5" type="ORF">D5S18_07535</name>
</gene>
<evidence type="ECO:0000313" key="5">
    <source>
        <dbReference type="EMBL" id="RJO77587.1"/>
    </source>
</evidence>
<dbReference type="SUPFAM" id="SSF52343">
    <property type="entry name" value="Ferredoxin reductase-like, C-terminal NADP-linked domain"/>
    <property type="match status" value="1"/>
</dbReference>